<comment type="caution">
    <text evidence="1">The sequence shown here is derived from an EMBL/GenBank/DDBJ whole genome shotgun (WGS) entry which is preliminary data.</text>
</comment>
<sequence>MTNYLTVLQLLKRFGIHIYTGDKKTDIELMMAEVKELHESGLLMKEDYLQAILILRNELGKINS</sequence>
<reference evidence="1 2" key="1">
    <citation type="submission" date="2023-06" db="EMBL/GenBank/DDBJ databases">
        <title>Sporosarcina sp. nov., isolated from Korean traditional fermented seafood 'Jeotgal'.</title>
        <authorList>
            <person name="Yang A.I."/>
            <person name="Shin N.-R."/>
        </authorList>
    </citation>
    <scope>NUCLEOTIDE SEQUENCE [LARGE SCALE GENOMIC DNA]</scope>
    <source>
        <strain evidence="1 2">KCTC13119</strain>
    </source>
</reference>
<dbReference type="SUPFAM" id="SSF158379">
    <property type="entry name" value="YqgQ-like"/>
    <property type="match status" value="1"/>
</dbReference>
<keyword evidence="2" id="KW-1185">Reference proteome</keyword>
<dbReference type="InterPro" id="IPR023164">
    <property type="entry name" value="YqgQ-like_sf"/>
</dbReference>
<protein>
    <submittedName>
        <fullName evidence="1">YqgQ family protein</fullName>
    </submittedName>
</protein>
<proteinExistence type="predicted"/>
<accession>A0ABU4G7G0</accession>
<dbReference type="Pfam" id="PF06014">
    <property type="entry name" value="YqgQ-like"/>
    <property type="match status" value="1"/>
</dbReference>
<dbReference type="RefSeq" id="WP_317942148.1">
    <property type="nucleotide sequence ID" value="NZ_JAUBDI010000002.1"/>
</dbReference>
<dbReference type="EMBL" id="JAUBDI010000002">
    <property type="protein sequence ID" value="MDW0112255.1"/>
    <property type="molecule type" value="Genomic_DNA"/>
</dbReference>
<name>A0ABU4G7G0_9BACL</name>
<evidence type="ECO:0000313" key="2">
    <source>
        <dbReference type="Proteomes" id="UP001282284"/>
    </source>
</evidence>
<evidence type="ECO:0000313" key="1">
    <source>
        <dbReference type="EMBL" id="MDW0112255.1"/>
    </source>
</evidence>
<dbReference type="Gene3D" id="1.10.287.760">
    <property type="entry name" value="YqgQ-like"/>
    <property type="match status" value="1"/>
</dbReference>
<organism evidence="1 2">
    <name type="scientific">Sporosarcina saromensis</name>
    <dbReference type="NCBI Taxonomy" id="359365"/>
    <lineage>
        <taxon>Bacteria</taxon>
        <taxon>Bacillati</taxon>
        <taxon>Bacillota</taxon>
        <taxon>Bacilli</taxon>
        <taxon>Bacillales</taxon>
        <taxon>Caryophanaceae</taxon>
        <taxon>Sporosarcina</taxon>
    </lineage>
</organism>
<dbReference type="InterPro" id="IPR009256">
    <property type="entry name" value="YqgQ-like"/>
</dbReference>
<gene>
    <name evidence="1" type="ORF">QT711_03595</name>
</gene>
<dbReference type="Proteomes" id="UP001282284">
    <property type="component" value="Unassembled WGS sequence"/>
</dbReference>